<dbReference type="PIRSF" id="PIRSF016838">
    <property type="entry name" value="PafC"/>
    <property type="match status" value="1"/>
</dbReference>
<dbReference type="InterPro" id="IPR051534">
    <property type="entry name" value="CBASS_pafABC_assoc_protein"/>
</dbReference>
<feature type="domain" description="PafC HTH" evidence="2">
    <location>
        <begin position="10"/>
        <end position="122"/>
    </location>
</feature>
<dbReference type="AlphaFoldDB" id="A0A9X3RFX4"/>
<protein>
    <submittedName>
        <fullName evidence="3">WYL domain-containing protein</fullName>
    </submittedName>
</protein>
<name>A0A9X3RFX4_9CORY</name>
<keyword evidence="4" id="KW-1185">Reference proteome</keyword>
<evidence type="ECO:0000313" key="4">
    <source>
        <dbReference type="Proteomes" id="UP001146469"/>
    </source>
</evidence>
<feature type="domain" description="WYL" evidence="1">
    <location>
        <begin position="151"/>
        <end position="214"/>
    </location>
</feature>
<dbReference type="InterPro" id="IPR026881">
    <property type="entry name" value="WYL_dom"/>
</dbReference>
<dbReference type="PROSITE" id="PS52050">
    <property type="entry name" value="WYL"/>
    <property type="match status" value="1"/>
</dbReference>
<organism evidence="3 4">
    <name type="scientific">Corynebacterium evansiae</name>
    <dbReference type="NCBI Taxonomy" id="2913499"/>
    <lineage>
        <taxon>Bacteria</taxon>
        <taxon>Bacillati</taxon>
        <taxon>Actinomycetota</taxon>
        <taxon>Actinomycetes</taxon>
        <taxon>Mycobacteriales</taxon>
        <taxon>Corynebacteriaceae</taxon>
        <taxon>Corynebacterium</taxon>
    </lineage>
</organism>
<proteinExistence type="predicted"/>
<dbReference type="InterPro" id="IPR028349">
    <property type="entry name" value="PafC-like"/>
</dbReference>
<dbReference type="Pfam" id="PF19187">
    <property type="entry name" value="HTH_PafC"/>
    <property type="match status" value="1"/>
</dbReference>
<evidence type="ECO:0000259" key="2">
    <source>
        <dbReference type="Pfam" id="PF19187"/>
    </source>
</evidence>
<dbReference type="InterPro" id="IPR043839">
    <property type="entry name" value="PafC_HTH"/>
</dbReference>
<dbReference type="Pfam" id="PF13280">
    <property type="entry name" value="WYL"/>
    <property type="match status" value="1"/>
</dbReference>
<sequence length="322" mass="35773">MTLPRSNAEQFLRTLSVLAWFRSHPDSSLMAASRALDLSTAQIAHELGQVSQCRVPASILDMPVEVTVDRMRASVEFSAGLDRPLALTAMEAGVLLLNLQALRSTAPAEAQADIDSASEKIQALLRSRRGYTDSFTPETAPSAPAHVQLRRQLSEAIQSRRQVTFNYQSLSSDSFSTRTVDPDHVALVDGEYYLWARERGVTTKTFALARIDGLDLGEEGSASAQQVPEIDPEDPFGFGLSDSWARLELDESLRWMLEYFPMWVVEDENRLVVDVPDTGEWFLRFLLGFSSGIRNVEPLPLAENLKALARRGLDAYEARELG</sequence>
<accession>A0A9X3RFX4</accession>
<dbReference type="PANTHER" id="PTHR34580">
    <property type="match status" value="1"/>
</dbReference>
<dbReference type="PANTHER" id="PTHR34580:SF1">
    <property type="entry name" value="PROTEIN PAFC"/>
    <property type="match status" value="1"/>
</dbReference>
<dbReference type="EMBL" id="JAKMUT010000002">
    <property type="protein sequence ID" value="MCZ9289026.1"/>
    <property type="molecule type" value="Genomic_DNA"/>
</dbReference>
<comment type="caution">
    <text evidence="3">The sequence shown here is derived from an EMBL/GenBank/DDBJ whole genome shotgun (WGS) entry which is preliminary data.</text>
</comment>
<reference evidence="3" key="1">
    <citation type="submission" date="2022-02" db="EMBL/GenBank/DDBJ databases">
        <title>Corynebacterium sp. from urogenital microbiome.</title>
        <authorList>
            <person name="Cappelli E.A."/>
            <person name="Ribeiro T.G."/>
            <person name="Peixe L."/>
        </authorList>
    </citation>
    <scope>NUCLEOTIDE SEQUENCE</scope>
    <source>
        <strain evidence="3">C8Ua_174</strain>
    </source>
</reference>
<dbReference type="RefSeq" id="WP_269944111.1">
    <property type="nucleotide sequence ID" value="NZ_JAKMUT010000002.1"/>
</dbReference>
<gene>
    <name evidence="3" type="ORF">L8V00_02210</name>
</gene>
<evidence type="ECO:0000259" key="1">
    <source>
        <dbReference type="Pfam" id="PF13280"/>
    </source>
</evidence>
<dbReference type="Proteomes" id="UP001146469">
    <property type="component" value="Unassembled WGS sequence"/>
</dbReference>
<evidence type="ECO:0000313" key="3">
    <source>
        <dbReference type="EMBL" id="MCZ9289026.1"/>
    </source>
</evidence>